<dbReference type="KEGG" id="ppru:FDP22_20890"/>
<reference evidence="2 3" key="1">
    <citation type="submission" date="2019-06" db="EMBL/GenBank/DDBJ databases">
        <title>Genome sequence of Rhodobacteraceae bacterium D4M1.</title>
        <authorList>
            <person name="Cao J."/>
        </authorList>
    </citation>
    <scope>NUCLEOTIDE SEQUENCE [LARGE SCALE GENOMIC DNA]</scope>
    <source>
        <strain evidence="2 3">D4M1</strain>
        <plasmid evidence="3">pd4m1b</plasmid>
    </source>
</reference>
<dbReference type="AlphaFoldDB" id="A0A5B8G2M6"/>
<dbReference type="Proteomes" id="UP000305888">
    <property type="component" value="Plasmid pD4M1B"/>
</dbReference>
<keyword evidence="1" id="KW-0472">Membrane</keyword>
<keyword evidence="1" id="KW-1133">Transmembrane helix</keyword>
<evidence type="ECO:0000256" key="1">
    <source>
        <dbReference type="SAM" id="Phobius"/>
    </source>
</evidence>
<feature type="transmembrane region" description="Helical" evidence="1">
    <location>
        <begin position="18"/>
        <end position="38"/>
    </location>
</feature>
<gene>
    <name evidence="2" type="ORF">FDP22_20890</name>
</gene>
<evidence type="ECO:0000313" key="3">
    <source>
        <dbReference type="Proteomes" id="UP000305888"/>
    </source>
</evidence>
<name>A0A5B8G2M6_9RHOB</name>
<protein>
    <submittedName>
        <fullName evidence="2">Uncharacterized protein</fullName>
    </submittedName>
</protein>
<sequence length="83" mass="8455">MTGSISVLGHASAPRRRLILGAELLLLLVLYLAFGVIWRPESAPAPPPTRQSAAPDLAARNAGLASPGACAQCQRAGVAPSLA</sequence>
<organism evidence="2 3">
    <name type="scientific">Paroceanicella profunda</name>
    <dbReference type="NCBI Taxonomy" id="2579971"/>
    <lineage>
        <taxon>Bacteria</taxon>
        <taxon>Pseudomonadati</taxon>
        <taxon>Pseudomonadota</taxon>
        <taxon>Alphaproteobacteria</taxon>
        <taxon>Rhodobacterales</taxon>
        <taxon>Paracoccaceae</taxon>
        <taxon>Paroceanicella</taxon>
    </lineage>
</organism>
<keyword evidence="2" id="KW-0614">Plasmid</keyword>
<dbReference type="EMBL" id="CP040820">
    <property type="protein sequence ID" value="QDL94334.1"/>
    <property type="molecule type" value="Genomic_DNA"/>
</dbReference>
<accession>A0A5B8G2M6</accession>
<proteinExistence type="predicted"/>
<geneLocation type="plasmid" evidence="3">
    <name>pd4m1b</name>
</geneLocation>
<dbReference type="RefSeq" id="WP_138576114.1">
    <property type="nucleotide sequence ID" value="NZ_CP040820.1"/>
</dbReference>
<keyword evidence="1" id="KW-0812">Transmembrane</keyword>
<keyword evidence="3" id="KW-1185">Reference proteome</keyword>
<evidence type="ECO:0000313" key="2">
    <source>
        <dbReference type="EMBL" id="QDL94334.1"/>
    </source>
</evidence>